<feature type="region of interest" description="Disordered" evidence="5">
    <location>
        <begin position="298"/>
        <end position="326"/>
    </location>
</feature>
<feature type="domain" description="PX" evidence="6">
    <location>
        <begin position="419"/>
        <end position="538"/>
    </location>
</feature>
<evidence type="ECO:0000259" key="6">
    <source>
        <dbReference type="PROSITE" id="PS50195"/>
    </source>
</evidence>
<dbReference type="InterPro" id="IPR036871">
    <property type="entry name" value="PX_dom_sf"/>
</dbReference>
<evidence type="ECO:0000256" key="2">
    <source>
        <dbReference type="ARBA" id="ARBA00022737"/>
    </source>
</evidence>
<organism evidence="7 8">
    <name type="scientific">Vicia faba</name>
    <name type="common">Broad bean</name>
    <name type="synonym">Faba vulgaris</name>
    <dbReference type="NCBI Taxonomy" id="3906"/>
    <lineage>
        <taxon>Eukaryota</taxon>
        <taxon>Viridiplantae</taxon>
        <taxon>Streptophyta</taxon>
        <taxon>Embryophyta</taxon>
        <taxon>Tracheophyta</taxon>
        <taxon>Spermatophyta</taxon>
        <taxon>Magnoliopsida</taxon>
        <taxon>eudicotyledons</taxon>
        <taxon>Gunneridae</taxon>
        <taxon>Pentapetalae</taxon>
        <taxon>rosids</taxon>
        <taxon>fabids</taxon>
        <taxon>Fabales</taxon>
        <taxon>Fabaceae</taxon>
        <taxon>Papilionoideae</taxon>
        <taxon>50 kb inversion clade</taxon>
        <taxon>NPAAA clade</taxon>
        <taxon>Hologalegina</taxon>
        <taxon>IRL clade</taxon>
        <taxon>Fabeae</taxon>
        <taxon>Vicia</taxon>
    </lineage>
</organism>
<accession>A0AAV0ZNU2</accession>
<evidence type="ECO:0000313" key="7">
    <source>
        <dbReference type="EMBL" id="CAI8597647.1"/>
    </source>
</evidence>
<dbReference type="SUPFAM" id="SSF64268">
    <property type="entry name" value="PX domain"/>
    <property type="match status" value="1"/>
</dbReference>
<gene>
    <name evidence="7" type="ORF">VFH_II091400</name>
</gene>
<evidence type="ECO:0000256" key="4">
    <source>
        <dbReference type="ARBA" id="ARBA00022833"/>
    </source>
</evidence>
<dbReference type="AlphaFoldDB" id="A0AAV0ZNU2"/>
<feature type="region of interest" description="Disordered" evidence="5">
    <location>
        <begin position="223"/>
        <end position="245"/>
    </location>
</feature>
<dbReference type="EMBL" id="OX451737">
    <property type="protein sequence ID" value="CAI8597647.1"/>
    <property type="molecule type" value="Genomic_DNA"/>
</dbReference>
<protein>
    <recommendedName>
        <fullName evidence="6">PX domain-containing protein</fullName>
    </recommendedName>
</protein>
<evidence type="ECO:0000313" key="8">
    <source>
        <dbReference type="Proteomes" id="UP001157006"/>
    </source>
</evidence>
<dbReference type="GO" id="GO:0016020">
    <property type="term" value="C:membrane"/>
    <property type="evidence" value="ECO:0007669"/>
    <property type="project" value="UniProtKB-ARBA"/>
</dbReference>
<dbReference type="GO" id="GO:0005768">
    <property type="term" value="C:endosome"/>
    <property type="evidence" value="ECO:0007669"/>
    <property type="project" value="UniProtKB-ARBA"/>
</dbReference>
<proteinExistence type="predicted"/>
<keyword evidence="4" id="KW-0862">Zinc</keyword>
<dbReference type="PROSITE" id="PS50195">
    <property type="entry name" value="PX"/>
    <property type="match status" value="1"/>
</dbReference>
<dbReference type="Gene3D" id="3.30.1520.10">
    <property type="entry name" value="Phox-like domain"/>
    <property type="match status" value="1"/>
</dbReference>
<sequence length="885" mass="99483">MNGSPDPLDSFPRLRVRQSDATSRRSSSFGADSELERYCSANSVMGTPNTSMSMCSAVTVFHDFSDIDFGSSRSFDDGINRKDFRFSGLELYGDGGDDGDELEIDSSELIGNKRSEESDGKGNEGEVGGREIEMEEDEEFSEGEDSMFNYGSGCEGDNENENENEKNEFYSSRRVRFYEETEVRNENPLFMNSSVAFGSHDLDDFLIENGSVSVEEDLFQNPRENNNRFQENEVSSSQKEEGSEVIVNDEVEETKDTGDREALEEVRDRERKIPVACCEEVQGADKLVGCFKTDDLGPLPEEDPQKSLNITDGGSEGKGNGNANAKSFENLKPIVLPSNGGTGQTLERTSTSTNVLEKSHVVSKIEDLELNEFYDEVVQDMEEILLESRDSPAARFSMDDAYLLVQRPRRIDRIEVVGARQKTGDVSFSERLVGVKEYTVYKIKVWGGKDQWEVEKRYRDFLTLHRCMKTLFNEQGWTLPLPWSSVEKESKIFRSASLDIIAKRSVLIQECLQSILSSRFFSNPPRALVWFLSPEDSHLSSPVSNSPVSLSSFTRGESIRNFSTWGKTISLIVEIPSNKSTRQLLEAQHHRCAGCHKHFDDGNNSIWDFVQTFGWGKARLCEYTGQLFCSSCHTNETAVLPARVLHHWDFTHYPVSQLAKSYLDSIHEHPMLCVTAVNPFLLSKVPALLHVMNVRKKIGTMLPYVRCPFRRSINRGVGNRKYLLESNDFFALRDLIDLSKGVFAALPVMVETVSRKILEHITDQCLVCCDVGNPCSARQDCSDPSSLIFPFQEDDIERCKSCQSVFHKPCFKKLVSCPCGEQLGLNKTRRLSNRASQWGGLGKGLSSGLSPKFLSGLFSKERPEKTREHQSENTILMGSLPGNSL</sequence>
<reference evidence="7 8" key="1">
    <citation type="submission" date="2023-01" db="EMBL/GenBank/DDBJ databases">
        <authorList>
            <person name="Kreplak J."/>
        </authorList>
    </citation>
    <scope>NUCLEOTIDE SEQUENCE [LARGE SCALE GENOMIC DNA]</scope>
</reference>
<keyword evidence="1" id="KW-0479">Metal-binding</keyword>
<feature type="compositionally biased region" description="Polar residues" evidence="5">
    <location>
        <begin position="223"/>
        <end position="237"/>
    </location>
</feature>
<dbReference type="InterPro" id="IPR051366">
    <property type="entry name" value="DEF8"/>
</dbReference>
<keyword evidence="3" id="KW-0863">Zinc-finger</keyword>
<feature type="compositionally biased region" description="Polar residues" evidence="5">
    <location>
        <begin position="19"/>
        <end position="30"/>
    </location>
</feature>
<feature type="compositionally biased region" description="Basic and acidic residues" evidence="5">
    <location>
        <begin position="111"/>
        <end position="132"/>
    </location>
</feature>
<dbReference type="InterPro" id="IPR001683">
    <property type="entry name" value="PX_dom"/>
</dbReference>
<dbReference type="PANTHER" id="PTHR12326:SF3">
    <property type="entry name" value="DIFFERENTIALLY EXPRESSED IN FDCP 8 HOMOLOG"/>
    <property type="match status" value="1"/>
</dbReference>
<feature type="compositionally biased region" description="Acidic residues" evidence="5">
    <location>
        <begin position="133"/>
        <end position="145"/>
    </location>
</feature>
<evidence type="ECO:0000256" key="5">
    <source>
        <dbReference type="SAM" id="MobiDB-lite"/>
    </source>
</evidence>
<evidence type="ECO:0000256" key="1">
    <source>
        <dbReference type="ARBA" id="ARBA00022723"/>
    </source>
</evidence>
<dbReference type="SMART" id="SM01175">
    <property type="entry name" value="DUF4206"/>
    <property type="match status" value="1"/>
</dbReference>
<dbReference type="GO" id="GO:0008270">
    <property type="term" value="F:zinc ion binding"/>
    <property type="evidence" value="ECO:0007669"/>
    <property type="project" value="UniProtKB-KW"/>
</dbReference>
<dbReference type="Pfam" id="PF00787">
    <property type="entry name" value="PX"/>
    <property type="match status" value="1"/>
</dbReference>
<feature type="compositionally biased region" description="Polar residues" evidence="5">
    <location>
        <begin position="872"/>
        <end position="885"/>
    </location>
</feature>
<name>A0AAV0ZNU2_VICFA</name>
<dbReference type="CDD" id="cd06093">
    <property type="entry name" value="PX_domain"/>
    <property type="match status" value="1"/>
</dbReference>
<feature type="region of interest" description="Disordered" evidence="5">
    <location>
        <begin position="1"/>
        <end position="32"/>
    </location>
</feature>
<evidence type="ECO:0000256" key="3">
    <source>
        <dbReference type="ARBA" id="ARBA00022771"/>
    </source>
</evidence>
<keyword evidence="2" id="KW-0677">Repeat</keyword>
<dbReference type="Proteomes" id="UP001157006">
    <property type="component" value="Chromosome 2"/>
</dbReference>
<feature type="region of interest" description="Disordered" evidence="5">
    <location>
        <begin position="861"/>
        <end position="885"/>
    </location>
</feature>
<dbReference type="PANTHER" id="PTHR12326">
    <property type="entry name" value="PLECKSTRIN HOMOLOGY DOMAIN CONTAINING PROTEIN"/>
    <property type="match status" value="1"/>
</dbReference>
<dbReference type="InterPro" id="IPR025258">
    <property type="entry name" value="RH_dom"/>
</dbReference>
<dbReference type="Pfam" id="PF13901">
    <property type="entry name" value="RH_dom"/>
    <property type="match status" value="1"/>
</dbReference>
<feature type="compositionally biased region" description="Basic and acidic residues" evidence="5">
    <location>
        <begin position="861"/>
        <end position="871"/>
    </location>
</feature>
<keyword evidence="8" id="KW-1185">Reference proteome</keyword>
<dbReference type="GO" id="GO:0035091">
    <property type="term" value="F:phosphatidylinositol binding"/>
    <property type="evidence" value="ECO:0007669"/>
    <property type="project" value="InterPro"/>
</dbReference>
<feature type="region of interest" description="Disordered" evidence="5">
    <location>
        <begin position="108"/>
        <end position="146"/>
    </location>
</feature>